<accession>A0ABP8NCJ2</accession>
<dbReference type="Proteomes" id="UP001500067">
    <property type="component" value="Unassembled WGS sequence"/>
</dbReference>
<dbReference type="Pfam" id="PF16022">
    <property type="entry name" value="DUF4783"/>
    <property type="match status" value="1"/>
</dbReference>
<reference evidence="2" key="1">
    <citation type="journal article" date="2019" name="Int. J. Syst. Evol. Microbiol.">
        <title>The Global Catalogue of Microorganisms (GCM) 10K type strain sequencing project: providing services to taxonomists for standard genome sequencing and annotation.</title>
        <authorList>
            <consortium name="The Broad Institute Genomics Platform"/>
            <consortium name="The Broad Institute Genome Sequencing Center for Infectious Disease"/>
            <person name="Wu L."/>
            <person name="Ma J."/>
        </authorList>
    </citation>
    <scope>NUCLEOTIDE SEQUENCE [LARGE SCALE GENOMIC DNA]</scope>
    <source>
        <strain evidence="2">JCM 32105</strain>
    </source>
</reference>
<protein>
    <recommendedName>
        <fullName evidence="3">DUF4783 domain-containing protein</fullName>
    </recommendedName>
</protein>
<organism evidence="1 2">
    <name type="scientific">Nemorincola caseinilytica</name>
    <dbReference type="NCBI Taxonomy" id="2054315"/>
    <lineage>
        <taxon>Bacteria</taxon>
        <taxon>Pseudomonadati</taxon>
        <taxon>Bacteroidota</taxon>
        <taxon>Chitinophagia</taxon>
        <taxon>Chitinophagales</taxon>
        <taxon>Chitinophagaceae</taxon>
        <taxon>Nemorincola</taxon>
    </lineage>
</organism>
<dbReference type="InterPro" id="IPR031977">
    <property type="entry name" value="DUF4783"/>
</dbReference>
<dbReference type="EMBL" id="BAABFA010000010">
    <property type="protein sequence ID" value="GAA4465052.1"/>
    <property type="molecule type" value="Genomic_DNA"/>
</dbReference>
<gene>
    <name evidence="1" type="ORF">GCM10023093_16560</name>
</gene>
<keyword evidence="2" id="KW-1185">Reference proteome</keyword>
<proteinExistence type="predicted"/>
<evidence type="ECO:0000313" key="1">
    <source>
        <dbReference type="EMBL" id="GAA4465052.1"/>
    </source>
</evidence>
<name>A0ABP8NCJ2_9BACT</name>
<dbReference type="Gene3D" id="3.10.450.50">
    <property type="match status" value="1"/>
</dbReference>
<sequence length="106" mass="12348">MEDVVNAIKTNRIEDLSRYFDNIVPITINNNQTIYSRNQAEVVLKDFFDRNVPKDLLIMDNGSPNASTKFIIGTLLTPSGVKYNIYILMKQKNMDFYLQEIRLNKE</sequence>
<evidence type="ECO:0000313" key="2">
    <source>
        <dbReference type="Proteomes" id="UP001500067"/>
    </source>
</evidence>
<evidence type="ECO:0008006" key="3">
    <source>
        <dbReference type="Google" id="ProtNLM"/>
    </source>
</evidence>
<comment type="caution">
    <text evidence="1">The sequence shown here is derived from an EMBL/GenBank/DDBJ whole genome shotgun (WGS) entry which is preliminary data.</text>
</comment>